<keyword evidence="14" id="KW-1185">Reference proteome</keyword>
<dbReference type="GO" id="GO:0009002">
    <property type="term" value="F:serine-type D-Ala-D-Ala carboxypeptidase activity"/>
    <property type="evidence" value="ECO:0007669"/>
    <property type="project" value="InterPro"/>
</dbReference>
<reference evidence="13 14" key="1">
    <citation type="submission" date="2018-02" db="EMBL/GenBank/DDBJ databases">
        <title>Whole genome sequencing of endophytic bacterium.</title>
        <authorList>
            <person name="Eedara R."/>
            <person name="Podile A.R."/>
        </authorList>
    </citation>
    <scope>NUCLEOTIDE SEQUENCE [LARGE SCALE GENOMIC DNA]</scope>
    <source>
        <strain evidence="13 14">RP1T</strain>
    </source>
</reference>
<dbReference type="GO" id="GO:0009252">
    <property type="term" value="P:peptidoglycan biosynthetic process"/>
    <property type="evidence" value="ECO:0007669"/>
    <property type="project" value="UniProtKB-KW"/>
</dbReference>
<accession>A0A2S9QDG2</accession>
<feature type="compositionally biased region" description="Basic and acidic residues" evidence="10">
    <location>
        <begin position="280"/>
        <end position="298"/>
    </location>
</feature>
<evidence type="ECO:0000313" key="14">
    <source>
        <dbReference type="Proteomes" id="UP000237682"/>
    </source>
</evidence>
<feature type="chain" id="PRO_5015658845" evidence="11">
    <location>
        <begin position="25"/>
        <end position="354"/>
    </location>
</feature>
<dbReference type="AlphaFoldDB" id="A0A2S9QDG2"/>
<keyword evidence="4" id="KW-0133">Cell shape</keyword>
<keyword evidence="13" id="KW-0645">Protease</keyword>
<feature type="region of interest" description="Disordered" evidence="10">
    <location>
        <begin position="332"/>
        <end position="354"/>
    </location>
</feature>
<dbReference type="EMBL" id="PUEJ01000004">
    <property type="protein sequence ID" value="PRH87393.1"/>
    <property type="molecule type" value="Genomic_DNA"/>
</dbReference>
<organism evidence="13 14">
    <name type="scientific">Labrys okinawensis</name>
    <dbReference type="NCBI Taxonomy" id="346911"/>
    <lineage>
        <taxon>Bacteria</taxon>
        <taxon>Pseudomonadati</taxon>
        <taxon>Pseudomonadota</taxon>
        <taxon>Alphaproteobacteria</taxon>
        <taxon>Hyphomicrobiales</taxon>
        <taxon>Xanthobacteraceae</taxon>
        <taxon>Labrys</taxon>
    </lineage>
</organism>
<feature type="active site" description="Acyl-ester intermediate" evidence="7">
    <location>
        <position position="54"/>
    </location>
</feature>
<dbReference type="PANTHER" id="PTHR21581">
    <property type="entry name" value="D-ALANYL-D-ALANINE CARBOXYPEPTIDASE"/>
    <property type="match status" value="1"/>
</dbReference>
<evidence type="ECO:0000256" key="2">
    <source>
        <dbReference type="ARBA" id="ARBA00022729"/>
    </source>
</evidence>
<feature type="binding site" evidence="8">
    <location>
        <position position="216"/>
    </location>
    <ligand>
        <name>substrate</name>
    </ligand>
</feature>
<dbReference type="GO" id="GO:0006508">
    <property type="term" value="P:proteolysis"/>
    <property type="evidence" value="ECO:0007669"/>
    <property type="project" value="InterPro"/>
</dbReference>
<evidence type="ECO:0000256" key="11">
    <source>
        <dbReference type="SAM" id="SignalP"/>
    </source>
</evidence>
<dbReference type="SUPFAM" id="SSF56601">
    <property type="entry name" value="beta-lactamase/transpeptidase-like"/>
    <property type="match status" value="1"/>
</dbReference>
<dbReference type="GO" id="GO:0071555">
    <property type="term" value="P:cell wall organization"/>
    <property type="evidence" value="ECO:0007669"/>
    <property type="project" value="UniProtKB-KW"/>
</dbReference>
<name>A0A2S9QDG2_9HYPH</name>
<dbReference type="Pfam" id="PF00768">
    <property type="entry name" value="Peptidase_S11"/>
    <property type="match status" value="1"/>
</dbReference>
<dbReference type="Proteomes" id="UP000237682">
    <property type="component" value="Unassembled WGS sequence"/>
</dbReference>
<dbReference type="InterPro" id="IPR001967">
    <property type="entry name" value="Peptidase_S11_N"/>
</dbReference>
<proteinExistence type="inferred from homology"/>
<evidence type="ECO:0000256" key="10">
    <source>
        <dbReference type="SAM" id="MobiDB-lite"/>
    </source>
</evidence>
<evidence type="ECO:0000256" key="7">
    <source>
        <dbReference type="PIRSR" id="PIRSR618044-1"/>
    </source>
</evidence>
<feature type="domain" description="Peptidase S11 D-alanyl-D-alanine carboxypeptidase A N-terminal" evidence="12">
    <location>
        <begin position="25"/>
        <end position="247"/>
    </location>
</feature>
<dbReference type="InterPro" id="IPR018044">
    <property type="entry name" value="Peptidase_S11"/>
</dbReference>
<evidence type="ECO:0000256" key="5">
    <source>
        <dbReference type="ARBA" id="ARBA00022984"/>
    </source>
</evidence>
<dbReference type="InterPro" id="IPR012338">
    <property type="entry name" value="Beta-lactam/transpept-like"/>
</dbReference>
<keyword evidence="6" id="KW-0961">Cell wall biogenesis/degradation</keyword>
<dbReference type="GO" id="GO:0008360">
    <property type="term" value="P:regulation of cell shape"/>
    <property type="evidence" value="ECO:0007669"/>
    <property type="project" value="UniProtKB-KW"/>
</dbReference>
<feature type="active site" description="Proton acceptor" evidence="7">
    <location>
        <position position="57"/>
    </location>
</feature>
<keyword evidence="5" id="KW-0573">Peptidoglycan synthesis</keyword>
<keyword evidence="13" id="KW-0121">Carboxypeptidase</keyword>
<comment type="similarity">
    <text evidence="1 9">Belongs to the peptidase S11 family.</text>
</comment>
<gene>
    <name evidence="13" type="ORF">C5L14_12280</name>
</gene>
<dbReference type="PANTHER" id="PTHR21581:SF6">
    <property type="entry name" value="TRAFFICKING PROTEIN PARTICLE COMPLEX SUBUNIT 12"/>
    <property type="match status" value="1"/>
</dbReference>
<comment type="caution">
    <text evidence="13">The sequence shown here is derived from an EMBL/GenBank/DDBJ whole genome shotgun (WGS) entry which is preliminary data.</text>
</comment>
<evidence type="ECO:0000256" key="4">
    <source>
        <dbReference type="ARBA" id="ARBA00022960"/>
    </source>
</evidence>
<protein>
    <submittedName>
        <fullName evidence="13">D-alanyl-D-alanine carboxypeptidase</fullName>
    </submittedName>
</protein>
<evidence type="ECO:0000256" key="6">
    <source>
        <dbReference type="ARBA" id="ARBA00023316"/>
    </source>
</evidence>
<dbReference type="PRINTS" id="PR00725">
    <property type="entry name" value="DADACBPTASE1"/>
</dbReference>
<keyword evidence="2 11" id="KW-0732">Signal</keyword>
<feature type="region of interest" description="Disordered" evidence="10">
    <location>
        <begin position="278"/>
        <end position="298"/>
    </location>
</feature>
<dbReference type="OrthoDB" id="9795979at2"/>
<evidence type="ECO:0000313" key="13">
    <source>
        <dbReference type="EMBL" id="PRH87393.1"/>
    </source>
</evidence>
<sequence length="354" mass="38513">MNRMFWKSLRCVALILALHGPARASDATPILVVDVADQQVLYAEEAGRPWFPASTTKLMTAFVTFEAIRAGRVSLDTPVVLSEHAAKQKFLDSGLHAGSTMTLEDALFAVISGSTNDVAMAVAETVAGSEEAFVKAMNDAARRLGMTGSRFVNPNGLFDRRQKSTARDMALLGIAITRQFPEYRRFFETSAVVIDGKTVESHNALLTRFDGVRGLKTGYLCASGNNVVALAERGGRQVMVVVMGATTERERNERAAMYFTQAFAGELSPGDKTLSALANDTKRSPPDMRAKQCGEQTRDYERMRDAAYPMGLPGQTSYLSQAGAAKKVHQITTWLTPRPPKPEKTSATAKPKRG</sequence>
<dbReference type="Gene3D" id="3.40.710.10">
    <property type="entry name" value="DD-peptidase/beta-lactamase superfamily"/>
    <property type="match status" value="1"/>
</dbReference>
<evidence type="ECO:0000256" key="9">
    <source>
        <dbReference type="RuleBase" id="RU004016"/>
    </source>
</evidence>
<keyword evidence="3" id="KW-0378">Hydrolase</keyword>
<evidence type="ECO:0000256" key="3">
    <source>
        <dbReference type="ARBA" id="ARBA00022801"/>
    </source>
</evidence>
<evidence type="ECO:0000256" key="1">
    <source>
        <dbReference type="ARBA" id="ARBA00007164"/>
    </source>
</evidence>
<evidence type="ECO:0000259" key="12">
    <source>
        <dbReference type="Pfam" id="PF00768"/>
    </source>
</evidence>
<evidence type="ECO:0000256" key="8">
    <source>
        <dbReference type="PIRSR" id="PIRSR618044-2"/>
    </source>
</evidence>
<feature type="signal peptide" evidence="11">
    <location>
        <begin position="1"/>
        <end position="24"/>
    </location>
</feature>
<feature type="active site" evidence="7">
    <location>
        <position position="114"/>
    </location>
</feature>